<reference evidence="1 2" key="1">
    <citation type="submission" date="2015-09" db="EMBL/GenBank/DDBJ databases">
        <title>Draft Genome Sequence of Pseudoalteromonas lipolytica UCD-48B.</title>
        <authorList>
            <person name="Krusor M."/>
            <person name="Coil D.A."/>
            <person name="Lang J.M."/>
            <person name="Eisen J.A."/>
            <person name="Alexiev A."/>
        </authorList>
    </citation>
    <scope>NUCLEOTIDE SEQUENCE [LARGE SCALE GENOMIC DNA]</scope>
    <source>
        <strain evidence="1 2">UCD-48B</strain>
    </source>
</reference>
<protein>
    <recommendedName>
        <fullName evidence="3">DUF3352 domain-containing protein</fullName>
    </recommendedName>
</protein>
<organism evidence="1 2">
    <name type="scientific">Pseudoalteromonas lipolytica</name>
    <dbReference type="NCBI Taxonomy" id="570156"/>
    <lineage>
        <taxon>Bacteria</taxon>
        <taxon>Pseudomonadati</taxon>
        <taxon>Pseudomonadota</taxon>
        <taxon>Gammaproteobacteria</taxon>
        <taxon>Alteromonadales</taxon>
        <taxon>Pseudoalteromonadaceae</taxon>
        <taxon>Pseudoalteromonas</taxon>
    </lineage>
</organism>
<dbReference type="AlphaFoldDB" id="A0A0P7EP11"/>
<dbReference type="STRING" id="570156.AOG27_05760"/>
<dbReference type="Proteomes" id="UP000050378">
    <property type="component" value="Unassembled WGS sequence"/>
</dbReference>
<evidence type="ECO:0008006" key="3">
    <source>
        <dbReference type="Google" id="ProtNLM"/>
    </source>
</evidence>
<proteinExistence type="predicted"/>
<dbReference type="RefSeq" id="WP_054552061.1">
    <property type="nucleotide sequence ID" value="NZ_LJTC01000003.1"/>
</dbReference>
<sequence>MNNKLLAGGAIAIVAGALLYSQNKASVDVDLPELAYVPADTAVFYGQLKPFPYSKYFALMPDAMKGTSDLTPIIAELKTVDDKNALFLASLMEKYQQSLSSYDAFKSIWGFGDDYKGMMYAQGLMPIVRFQVADQSSIIKSIKQSADEAGIAYTTENLEGVSYTRFAIELEGLDNFNLIASTHNNWATITLTTALSNDQDLRIALGVEKPAQSLAETKKLPELIKTFSLDGNSVGFVDHQRIANAVTGKEDSRLHQMLKELLDKAQQANALAMISTPECQDDIAAIAAKWPATVSGTTKTRITADYADFDVKAVLQSTDQDLLNTLQAVRGFVPKHTTGLDGQMMSVAYGIDVAKVLPLANTLTGAIKSAEFNCGPIVALQNEMQEVSTAGLAMMSGFANGVQGMSVSVQDAAFTIDDYNGPQIDKLDAIVTLSATDAHGLYSIAQGFVPPLANIKLPANGDAVLINEYIPSPVPLNFDIKMALKGNHIVIFTGDKSAQIAETLESQSVTKNGFVNMAFDVQKILLPLLDTIAATGQLSDEEMAELDSLRDQPVGVYFATDITDNGIGLESNVQITKK</sequence>
<name>A0A0P7EP11_9GAMM</name>
<evidence type="ECO:0000313" key="2">
    <source>
        <dbReference type="Proteomes" id="UP000050378"/>
    </source>
</evidence>
<dbReference type="EMBL" id="LJTC01000003">
    <property type="protein sequence ID" value="KPM84402.1"/>
    <property type="molecule type" value="Genomic_DNA"/>
</dbReference>
<accession>A0A0P7EP11</accession>
<dbReference type="PATRIC" id="fig|570156.3.peg.2138"/>
<comment type="caution">
    <text evidence="1">The sequence shown here is derived from an EMBL/GenBank/DDBJ whole genome shotgun (WGS) entry which is preliminary data.</text>
</comment>
<gene>
    <name evidence="1" type="ORF">AOG27_05760</name>
</gene>
<dbReference type="OrthoDB" id="5750169at2"/>
<evidence type="ECO:0000313" key="1">
    <source>
        <dbReference type="EMBL" id="KPM84402.1"/>
    </source>
</evidence>